<dbReference type="OrthoDB" id="1632039at2"/>
<dbReference type="InterPro" id="IPR050902">
    <property type="entry name" value="ABC_Transporter_SBP"/>
</dbReference>
<dbReference type="GO" id="GO:0071281">
    <property type="term" value="P:cellular response to iron ion"/>
    <property type="evidence" value="ECO:0007669"/>
    <property type="project" value="TreeGrafter"/>
</dbReference>
<dbReference type="PANTHER" id="PTHR30535">
    <property type="entry name" value="VITAMIN B12-BINDING PROTEIN"/>
    <property type="match status" value="1"/>
</dbReference>
<evidence type="ECO:0000259" key="2">
    <source>
        <dbReference type="PROSITE" id="PS50983"/>
    </source>
</evidence>
<dbReference type="SUPFAM" id="SSF53807">
    <property type="entry name" value="Helical backbone' metal receptor"/>
    <property type="match status" value="1"/>
</dbReference>
<dbReference type="PANTHER" id="PTHR30535:SF34">
    <property type="entry name" value="MOLYBDATE-BINDING PROTEIN MOLA"/>
    <property type="match status" value="1"/>
</dbReference>
<dbReference type="Gene3D" id="3.40.50.1980">
    <property type="entry name" value="Nitrogenase molybdenum iron protein domain"/>
    <property type="match status" value="2"/>
</dbReference>
<gene>
    <name evidence="3" type="ORF">D9R08_08810</name>
</gene>
<comment type="caution">
    <text evidence="3">The sequence shown here is derived from an EMBL/GenBank/DDBJ whole genome shotgun (WGS) entry which is preliminary data.</text>
</comment>
<dbReference type="AlphaFoldDB" id="A0A3L9YJ92"/>
<feature type="chain" id="PRO_5018194641" evidence="1">
    <location>
        <begin position="38"/>
        <end position="290"/>
    </location>
</feature>
<reference evidence="3 4" key="1">
    <citation type="submission" date="2018-10" db="EMBL/GenBank/DDBJ databases">
        <authorList>
            <person name="Jung H.S."/>
            <person name="Jeon C.O."/>
        </authorList>
    </citation>
    <scope>NUCLEOTIDE SEQUENCE [LARGE SCALE GENOMIC DNA]</scope>
    <source>
        <strain evidence="3 4">MA-7-27</strain>
    </source>
</reference>
<evidence type="ECO:0000256" key="1">
    <source>
        <dbReference type="SAM" id="SignalP"/>
    </source>
</evidence>
<protein>
    <submittedName>
        <fullName evidence="3">ABC transporter substrate-binding protein</fullName>
    </submittedName>
</protein>
<feature type="domain" description="Fe/B12 periplasmic-binding" evidence="2">
    <location>
        <begin position="42"/>
        <end position="290"/>
    </location>
</feature>
<keyword evidence="1" id="KW-0732">Signal</keyword>
<dbReference type="EMBL" id="RCNT01000003">
    <property type="protein sequence ID" value="RMA42860.1"/>
    <property type="molecule type" value="Genomic_DNA"/>
</dbReference>
<proteinExistence type="predicted"/>
<organism evidence="3 4">
    <name type="scientific">Rhodophyticola porphyridii</name>
    <dbReference type="NCBI Taxonomy" id="1852017"/>
    <lineage>
        <taxon>Bacteria</taxon>
        <taxon>Pseudomonadati</taxon>
        <taxon>Pseudomonadota</taxon>
        <taxon>Alphaproteobacteria</taxon>
        <taxon>Rhodobacterales</taxon>
        <taxon>Roseobacteraceae</taxon>
        <taxon>Rhodophyticola</taxon>
    </lineage>
</organism>
<feature type="signal peptide" evidence="1">
    <location>
        <begin position="1"/>
        <end position="37"/>
    </location>
</feature>
<dbReference type="PROSITE" id="PS50983">
    <property type="entry name" value="FE_B12_PBP"/>
    <property type="match status" value="1"/>
</dbReference>
<dbReference type="Proteomes" id="UP000281343">
    <property type="component" value="Unassembled WGS sequence"/>
</dbReference>
<sequence>MVPATGRSILACGPVSRRLSGALLAVTLTVAAAVSHAAPPQRVVSMNLCTDQLAMMLAAPGQLISVSDIASDPMISPMHVEAAAYPFNFGGAEEIYLLDPDLVLAGVYSDPAVVSMLRRLGIDVAQIDIVTGLDEVADRLREVGALLGREAEAQAEIARFEAGMAMFSHAQTGPRAAFYYPNGYSLGTGTLSHDILTTAGFRHIAEEMGRNTSGRLALELLVTASPDLVIGTGTYPGSSRSEEILRHPALEALVSAGRGHVSGADWVCGTPRVLTALADLRAARRAMEVE</sequence>
<evidence type="ECO:0000313" key="4">
    <source>
        <dbReference type="Proteomes" id="UP000281343"/>
    </source>
</evidence>
<dbReference type="InterPro" id="IPR002491">
    <property type="entry name" value="ABC_transptr_periplasmic_BD"/>
</dbReference>
<name>A0A3L9YJ92_9RHOB</name>
<evidence type="ECO:0000313" key="3">
    <source>
        <dbReference type="EMBL" id="RMA42860.1"/>
    </source>
</evidence>
<accession>A0A3L9YJ92</accession>
<keyword evidence="4" id="KW-1185">Reference proteome</keyword>
<dbReference type="Pfam" id="PF01497">
    <property type="entry name" value="Peripla_BP_2"/>
    <property type="match status" value="1"/>
</dbReference>